<evidence type="ECO:0000313" key="3">
    <source>
        <dbReference type="EMBL" id="KKP69648.1"/>
    </source>
</evidence>
<sequence>MQKKYSKSFDGAKIFYHKTQNDPKKWLIFLHGLGGDLTAWEKERRYFDHLGISTLAIDLRGHGLSERGKNKNFYKLKNHIYDVKVILEKEQIQKPVIVGHCFGGMVSINYGAYFPREVDALVLVDTSYKLPFFSKHKTCAIFLENILEQLAKISPERHIERHTHFKNFYDTSDVDFRRLLSDVLHASIKSYLFLCSNLIEYDAESLLKKIVDPTLVVEGTRDSIFPPKIAALLKERLINSEMDLIPEANHILIINSPKELNQTIDSYLKKISFLK</sequence>
<feature type="domain" description="AB hydrolase-1" evidence="2">
    <location>
        <begin position="26"/>
        <end position="256"/>
    </location>
</feature>
<name>A0A0G0BJP9_UNCC3</name>
<dbReference type="Pfam" id="PF00561">
    <property type="entry name" value="Abhydrolase_1"/>
    <property type="match status" value="1"/>
</dbReference>
<gene>
    <name evidence="3" type="ORF">UR67_C0004G0045</name>
</gene>
<dbReference type="GO" id="GO:0016020">
    <property type="term" value="C:membrane"/>
    <property type="evidence" value="ECO:0007669"/>
    <property type="project" value="TreeGrafter"/>
</dbReference>
<dbReference type="InterPro" id="IPR029058">
    <property type="entry name" value="AB_hydrolase_fold"/>
</dbReference>
<dbReference type="InterPro" id="IPR000073">
    <property type="entry name" value="AB_hydrolase_1"/>
</dbReference>
<dbReference type="SUPFAM" id="SSF53474">
    <property type="entry name" value="alpha/beta-Hydrolases"/>
    <property type="match status" value="1"/>
</dbReference>
<evidence type="ECO:0000313" key="4">
    <source>
        <dbReference type="Proteomes" id="UP000034581"/>
    </source>
</evidence>
<accession>A0A0G0BJP9</accession>
<evidence type="ECO:0000259" key="2">
    <source>
        <dbReference type="Pfam" id="PF00561"/>
    </source>
</evidence>
<dbReference type="Proteomes" id="UP000034581">
    <property type="component" value="Unassembled WGS sequence"/>
</dbReference>
<dbReference type="PANTHER" id="PTHR43798">
    <property type="entry name" value="MONOACYLGLYCEROL LIPASE"/>
    <property type="match status" value="1"/>
</dbReference>
<dbReference type="EMBL" id="LBQB01000004">
    <property type="protein sequence ID" value="KKP69648.1"/>
    <property type="molecule type" value="Genomic_DNA"/>
</dbReference>
<dbReference type="InterPro" id="IPR000639">
    <property type="entry name" value="Epox_hydrolase-like"/>
</dbReference>
<comment type="caution">
    <text evidence="3">The sequence shown here is derived from an EMBL/GenBank/DDBJ whole genome shotgun (WGS) entry which is preliminary data.</text>
</comment>
<proteinExistence type="predicted"/>
<organism evidence="3 4">
    <name type="scientific">candidate division CPR3 bacterium GW2011_GWF2_35_18</name>
    <dbReference type="NCBI Taxonomy" id="1618350"/>
    <lineage>
        <taxon>Bacteria</taxon>
        <taxon>Bacteria division CPR3</taxon>
    </lineage>
</organism>
<dbReference type="InterPro" id="IPR050266">
    <property type="entry name" value="AB_hydrolase_sf"/>
</dbReference>
<evidence type="ECO:0000256" key="1">
    <source>
        <dbReference type="ARBA" id="ARBA00022801"/>
    </source>
</evidence>
<dbReference type="PRINTS" id="PR00111">
    <property type="entry name" value="ABHYDROLASE"/>
</dbReference>
<dbReference type="GO" id="GO:0016787">
    <property type="term" value="F:hydrolase activity"/>
    <property type="evidence" value="ECO:0007669"/>
    <property type="project" value="UniProtKB-KW"/>
</dbReference>
<dbReference type="PANTHER" id="PTHR43798:SF31">
    <property type="entry name" value="AB HYDROLASE SUPERFAMILY PROTEIN YCLE"/>
    <property type="match status" value="1"/>
</dbReference>
<dbReference type="AlphaFoldDB" id="A0A0G0BJP9"/>
<dbReference type="Gene3D" id="3.40.50.1820">
    <property type="entry name" value="alpha/beta hydrolase"/>
    <property type="match status" value="1"/>
</dbReference>
<dbReference type="PRINTS" id="PR00412">
    <property type="entry name" value="EPOXHYDRLASE"/>
</dbReference>
<reference evidence="3 4" key="1">
    <citation type="journal article" date="2015" name="Nature">
        <title>rRNA introns, odd ribosomes, and small enigmatic genomes across a large radiation of phyla.</title>
        <authorList>
            <person name="Brown C.T."/>
            <person name="Hug L.A."/>
            <person name="Thomas B.C."/>
            <person name="Sharon I."/>
            <person name="Castelle C.J."/>
            <person name="Singh A."/>
            <person name="Wilkins M.J."/>
            <person name="Williams K.H."/>
            <person name="Banfield J.F."/>
        </authorList>
    </citation>
    <scope>NUCLEOTIDE SEQUENCE [LARGE SCALE GENOMIC DNA]</scope>
</reference>
<keyword evidence="1" id="KW-0378">Hydrolase</keyword>
<dbReference type="STRING" id="1618350.UR67_C0004G0045"/>
<protein>
    <submittedName>
        <fullName evidence="3">Carboxylesterase (Est-1)</fullName>
    </submittedName>
</protein>